<dbReference type="EMBL" id="GL832975">
    <property type="protein sequence ID" value="EGD76926.1"/>
    <property type="molecule type" value="Genomic_DNA"/>
</dbReference>
<name>F2UIH7_SALR5</name>
<dbReference type="GeneID" id="16071858"/>
<evidence type="ECO:0000313" key="3">
    <source>
        <dbReference type="Proteomes" id="UP000007799"/>
    </source>
</evidence>
<reference evidence="2" key="1">
    <citation type="submission" date="2009-08" db="EMBL/GenBank/DDBJ databases">
        <title>Annotation of Salpingoeca rosetta.</title>
        <authorList>
            <consortium name="The Broad Institute Genome Sequencing Platform"/>
            <person name="Russ C."/>
            <person name="Cuomo C."/>
            <person name="Burger G."/>
            <person name="Gray M.W."/>
            <person name="Holland P.W.H."/>
            <person name="King N."/>
            <person name="Lang F.B.F."/>
            <person name="Roger A.J."/>
            <person name="Ruiz-Trillo I."/>
            <person name="Young S.K."/>
            <person name="Zeng Q."/>
            <person name="Gargeya S."/>
            <person name="Alvarado L."/>
            <person name="Berlin A."/>
            <person name="Chapman S.B."/>
            <person name="Chen Z."/>
            <person name="Freedman E."/>
            <person name="Gellesch M."/>
            <person name="Goldberg J."/>
            <person name="Griggs A."/>
            <person name="Gujja S."/>
            <person name="Heilman E."/>
            <person name="Heiman D."/>
            <person name="Howarth C."/>
            <person name="Mehta T."/>
            <person name="Neiman D."/>
            <person name="Pearson M."/>
            <person name="Roberts A."/>
            <person name="Saif S."/>
            <person name="Shea T."/>
            <person name="Shenoy N."/>
            <person name="Sisk P."/>
            <person name="Stolte C."/>
            <person name="Sykes S."/>
            <person name="White J."/>
            <person name="Yandava C."/>
            <person name="Haas B."/>
            <person name="Nusbaum C."/>
            <person name="Birren B."/>
        </authorList>
    </citation>
    <scope>NUCLEOTIDE SEQUENCE [LARGE SCALE GENOMIC DNA]</scope>
    <source>
        <strain evidence="2">ATCC 50818</strain>
    </source>
</reference>
<dbReference type="InParanoid" id="F2UIH7"/>
<feature type="non-terminal residue" evidence="2">
    <location>
        <position position="266"/>
    </location>
</feature>
<protein>
    <submittedName>
        <fullName evidence="2">Uncharacterized protein</fullName>
    </submittedName>
</protein>
<dbReference type="KEGG" id="sre:PTSG_08271"/>
<proteinExistence type="predicted"/>
<evidence type="ECO:0000313" key="2">
    <source>
        <dbReference type="EMBL" id="EGD76926.1"/>
    </source>
</evidence>
<gene>
    <name evidence="2" type="ORF">PTSG_08271</name>
</gene>
<organism evidence="3">
    <name type="scientific">Salpingoeca rosetta (strain ATCC 50818 / BSB-021)</name>
    <dbReference type="NCBI Taxonomy" id="946362"/>
    <lineage>
        <taxon>Eukaryota</taxon>
        <taxon>Choanoflagellata</taxon>
        <taxon>Craspedida</taxon>
        <taxon>Salpingoecidae</taxon>
        <taxon>Salpingoeca</taxon>
    </lineage>
</organism>
<feature type="region of interest" description="Disordered" evidence="1">
    <location>
        <begin position="205"/>
        <end position="236"/>
    </location>
</feature>
<dbReference type="RefSeq" id="XP_004991297.1">
    <property type="nucleotide sequence ID" value="XM_004991240.1"/>
</dbReference>
<keyword evidence="3" id="KW-1185">Reference proteome</keyword>
<feature type="region of interest" description="Disordered" evidence="1">
    <location>
        <begin position="1"/>
        <end position="134"/>
    </location>
</feature>
<feature type="compositionally biased region" description="Polar residues" evidence="1">
    <location>
        <begin position="216"/>
        <end position="231"/>
    </location>
</feature>
<feature type="compositionally biased region" description="Low complexity" evidence="1">
    <location>
        <begin position="74"/>
        <end position="84"/>
    </location>
</feature>
<dbReference type="Proteomes" id="UP000007799">
    <property type="component" value="Unassembled WGS sequence"/>
</dbReference>
<accession>F2UIH7</accession>
<dbReference type="AlphaFoldDB" id="F2UIH7"/>
<feature type="compositionally biased region" description="Polar residues" evidence="1">
    <location>
        <begin position="1"/>
        <end position="15"/>
    </location>
</feature>
<sequence>MSKSNLGGHLKSSSEFKLPSLPKHLTSEKRPRRRHSIEVSSLAASSHAFGLPQYWGAPNEEDEAETEGEHTDGSGELSDSSSSSPTHHRHQRSPKPPQQLRRRRSQQRPISSYPAPRHNSRQQHSPSQSPIVELAQIRRASLAVLPELDQHMGNKPRWRPEDATDEIIRQEAKDTSNVRVFQYLNLPAELIDENTIVEASRQRFESAAASRKVARPTTQASRSPPNPQATASLKEARNRRLGYGAWYRKANNWGKEPRNEDELFST</sequence>
<evidence type="ECO:0000256" key="1">
    <source>
        <dbReference type="SAM" id="MobiDB-lite"/>
    </source>
</evidence>